<proteinExistence type="inferred from homology"/>
<dbReference type="GO" id="GO:0046872">
    <property type="term" value="F:metal ion binding"/>
    <property type="evidence" value="ECO:0007669"/>
    <property type="project" value="UniProtKB-KW"/>
</dbReference>
<reference evidence="8" key="1">
    <citation type="journal article" date="2016" name="Nat. Commun.">
        <title>The Gonium pectorale genome demonstrates co-option of cell cycle regulation during the evolution of multicellularity.</title>
        <authorList>
            <person name="Hanschen E.R."/>
            <person name="Marriage T.N."/>
            <person name="Ferris P.J."/>
            <person name="Hamaji T."/>
            <person name="Toyoda A."/>
            <person name="Fujiyama A."/>
            <person name="Neme R."/>
            <person name="Noguchi H."/>
            <person name="Minakuchi Y."/>
            <person name="Suzuki M."/>
            <person name="Kawai-Toyooka H."/>
            <person name="Smith D.R."/>
            <person name="Sparks H."/>
            <person name="Anderson J."/>
            <person name="Bakaric R."/>
            <person name="Luria V."/>
            <person name="Karger A."/>
            <person name="Kirschner M.W."/>
            <person name="Durand P.M."/>
            <person name="Michod R.E."/>
            <person name="Nozaki H."/>
            <person name="Olson B.J."/>
        </authorList>
    </citation>
    <scope>NUCLEOTIDE SEQUENCE [LARGE SCALE GENOMIC DNA]</scope>
    <source>
        <strain evidence="8">NIES-2863</strain>
    </source>
</reference>
<dbReference type="EMBL" id="LSYV01000003">
    <property type="protein sequence ID" value="KXZ56090.1"/>
    <property type="molecule type" value="Genomic_DNA"/>
</dbReference>
<keyword evidence="6" id="KW-0411">Iron-sulfur</keyword>
<dbReference type="Pfam" id="PF01866">
    <property type="entry name" value="Diphthamide_syn"/>
    <property type="match status" value="1"/>
</dbReference>
<dbReference type="Gene3D" id="3.40.50.11860">
    <property type="entry name" value="Diphthamide synthesis DPH1/DPH2 domain 3"/>
    <property type="match status" value="1"/>
</dbReference>
<evidence type="ECO:0000313" key="7">
    <source>
        <dbReference type="EMBL" id="KXZ56090.1"/>
    </source>
</evidence>
<keyword evidence="8" id="KW-1185">Reference proteome</keyword>
<gene>
    <name evidence="7" type="ORF">GPECTOR_2g972</name>
</gene>
<dbReference type="InterPro" id="IPR016435">
    <property type="entry name" value="DPH1/DPH2"/>
</dbReference>
<dbReference type="STRING" id="33097.A0A150H3F5"/>
<evidence type="ECO:0000256" key="6">
    <source>
        <dbReference type="ARBA" id="ARBA00023014"/>
    </source>
</evidence>
<dbReference type="PANTHER" id="PTHR10762">
    <property type="entry name" value="DIPHTHAMIDE BIOSYNTHESIS PROTEIN"/>
    <property type="match status" value="1"/>
</dbReference>
<comment type="cofactor">
    <cofactor evidence="1">
        <name>[4Fe-4S] cluster</name>
        <dbReference type="ChEBI" id="CHEBI:49883"/>
    </cofactor>
</comment>
<dbReference type="PANTHER" id="PTHR10762:SF2">
    <property type="entry name" value="2-(3-AMINO-3-CARBOXYPROPYL)HISTIDINE SYNTHASE SUBUNIT 2"/>
    <property type="match status" value="1"/>
</dbReference>
<name>A0A150H3F5_GONPE</name>
<protein>
    <submittedName>
        <fullName evidence="7">Uncharacterized protein</fullName>
    </submittedName>
</protein>
<keyword evidence="5" id="KW-0408">Iron</keyword>
<dbReference type="GO" id="GO:0051536">
    <property type="term" value="F:iron-sulfur cluster binding"/>
    <property type="evidence" value="ECO:0007669"/>
    <property type="project" value="UniProtKB-KW"/>
</dbReference>
<evidence type="ECO:0000256" key="2">
    <source>
        <dbReference type="ARBA" id="ARBA00005156"/>
    </source>
</evidence>
<comment type="pathway">
    <text evidence="2">Protein modification; peptidyl-diphthamide biosynthesis.</text>
</comment>
<accession>A0A150H3F5</accession>
<evidence type="ECO:0000256" key="4">
    <source>
        <dbReference type="ARBA" id="ARBA00022723"/>
    </source>
</evidence>
<dbReference type="SFLD" id="SFLDS00032">
    <property type="entry name" value="Radical_SAM_3-amino-3-carboxyp"/>
    <property type="match status" value="1"/>
</dbReference>
<comment type="caution">
    <text evidence="7">The sequence shown here is derived from an EMBL/GenBank/DDBJ whole genome shotgun (WGS) entry which is preliminary data.</text>
</comment>
<dbReference type="NCBIfam" id="TIGR00322">
    <property type="entry name" value="diphth2_R"/>
    <property type="match status" value="1"/>
</dbReference>
<organism evidence="7 8">
    <name type="scientific">Gonium pectorale</name>
    <name type="common">Green alga</name>
    <dbReference type="NCBI Taxonomy" id="33097"/>
    <lineage>
        <taxon>Eukaryota</taxon>
        <taxon>Viridiplantae</taxon>
        <taxon>Chlorophyta</taxon>
        <taxon>core chlorophytes</taxon>
        <taxon>Chlorophyceae</taxon>
        <taxon>CS clade</taxon>
        <taxon>Chlamydomonadales</taxon>
        <taxon>Volvocaceae</taxon>
        <taxon>Gonium</taxon>
    </lineage>
</organism>
<evidence type="ECO:0000256" key="5">
    <source>
        <dbReference type="ARBA" id="ARBA00023004"/>
    </source>
</evidence>
<evidence type="ECO:0000256" key="1">
    <source>
        <dbReference type="ARBA" id="ARBA00001966"/>
    </source>
</evidence>
<keyword evidence="4" id="KW-0479">Metal-binding</keyword>
<dbReference type="AlphaFoldDB" id="A0A150H3F5"/>
<dbReference type="OrthoDB" id="449241at2759"/>
<sequence length="296" mass="31169">MAGLCWSLPPGAARPDCLYVWVGPEGSSGQQVLQLTHSACEWLSYDPAEAGAGAVRRGLADETRRLHKRRNFVVEKARAANIVGLLVGTLGSAGFLDVISALRRLAAAAGKKTYTFLMGKPNPAKLGNFPEVDVFVLVADAQGLILDSRDYLAPLVTPWEAAVALSGRHLDPEDYRMELTDVLAFEREQEARRAAEAGGGSGGMALQALGGLEGLSLATRGSANGREVIARNAAEYLALKRTFKGLEMPATGASPKAPELAREGLDGRAGVYRNERATEAEAAAAADDGRAAAAAW</sequence>
<dbReference type="Proteomes" id="UP000075714">
    <property type="component" value="Unassembled WGS sequence"/>
</dbReference>
<evidence type="ECO:0000313" key="8">
    <source>
        <dbReference type="Proteomes" id="UP000075714"/>
    </source>
</evidence>
<comment type="similarity">
    <text evidence="3">Belongs to the DPH1/DPH2 family. DPH2 subfamily.</text>
</comment>
<dbReference type="FunFam" id="3.40.50.11860:FF:000001">
    <property type="entry name" value="2-(3-amino-3-carboxypropyl)histidine synthase subunit 2"/>
    <property type="match status" value="1"/>
</dbReference>
<dbReference type="GO" id="GO:0090560">
    <property type="term" value="F:2-(3-amino-3-carboxypropyl)histidine synthase activity"/>
    <property type="evidence" value="ECO:0007669"/>
    <property type="project" value="InterPro"/>
</dbReference>
<dbReference type="InterPro" id="IPR042265">
    <property type="entry name" value="DPH1/DPH2_3"/>
</dbReference>
<dbReference type="GO" id="GO:0017183">
    <property type="term" value="P:protein histidyl modification to diphthamide"/>
    <property type="evidence" value="ECO:0007669"/>
    <property type="project" value="InterPro"/>
</dbReference>
<evidence type="ECO:0000256" key="3">
    <source>
        <dbReference type="ARBA" id="ARBA00006179"/>
    </source>
</evidence>